<reference evidence="1 2" key="1">
    <citation type="journal article" date="2019" name="Sci. Rep.">
        <title>Orb-weaving spider Araneus ventricosus genome elucidates the spidroin gene catalogue.</title>
        <authorList>
            <person name="Kono N."/>
            <person name="Nakamura H."/>
            <person name="Ohtoshi R."/>
            <person name="Moran D.A.P."/>
            <person name="Shinohara A."/>
            <person name="Yoshida Y."/>
            <person name="Fujiwara M."/>
            <person name="Mori M."/>
            <person name="Tomita M."/>
            <person name="Arakawa K."/>
        </authorList>
    </citation>
    <scope>NUCLEOTIDE SEQUENCE [LARGE SCALE GENOMIC DNA]</scope>
</reference>
<keyword evidence="2" id="KW-1185">Reference proteome</keyword>
<proteinExistence type="predicted"/>
<dbReference type="AlphaFoldDB" id="A0A4Y2GEK2"/>
<dbReference type="Proteomes" id="UP000499080">
    <property type="component" value="Unassembled WGS sequence"/>
</dbReference>
<sequence length="139" mass="15707">MHRLVATCSIRIANLVEAGALINWIPRRECLRTVNIGSGCCNQSFVCCAFRLLCVTLKNCLVMLVGNDSDPGNSGLQGYLVFSWMLCWFNVCPANTKSLRLLNEFLIIFLFSWRGSLAFFMEMEEGLKALAETFFVFDE</sequence>
<accession>A0A4Y2GEK2</accession>
<evidence type="ECO:0000313" key="1">
    <source>
        <dbReference type="EMBL" id="GBM52040.1"/>
    </source>
</evidence>
<gene>
    <name evidence="1" type="ORF">AVEN_238105_1</name>
</gene>
<organism evidence="1 2">
    <name type="scientific">Araneus ventricosus</name>
    <name type="common">Orbweaver spider</name>
    <name type="synonym">Epeira ventricosa</name>
    <dbReference type="NCBI Taxonomy" id="182803"/>
    <lineage>
        <taxon>Eukaryota</taxon>
        <taxon>Metazoa</taxon>
        <taxon>Ecdysozoa</taxon>
        <taxon>Arthropoda</taxon>
        <taxon>Chelicerata</taxon>
        <taxon>Arachnida</taxon>
        <taxon>Araneae</taxon>
        <taxon>Araneomorphae</taxon>
        <taxon>Entelegynae</taxon>
        <taxon>Araneoidea</taxon>
        <taxon>Araneidae</taxon>
        <taxon>Araneus</taxon>
    </lineage>
</organism>
<comment type="caution">
    <text evidence="1">The sequence shown here is derived from an EMBL/GenBank/DDBJ whole genome shotgun (WGS) entry which is preliminary data.</text>
</comment>
<dbReference type="EMBL" id="BGPR01001362">
    <property type="protein sequence ID" value="GBM52040.1"/>
    <property type="molecule type" value="Genomic_DNA"/>
</dbReference>
<name>A0A4Y2GEK2_ARAVE</name>
<evidence type="ECO:0000313" key="2">
    <source>
        <dbReference type="Proteomes" id="UP000499080"/>
    </source>
</evidence>
<protein>
    <submittedName>
        <fullName evidence="1">Uncharacterized protein</fullName>
    </submittedName>
</protein>